<gene>
    <name evidence="6" type="ORF">OXH18_14910</name>
</gene>
<dbReference type="EMBL" id="CP113797">
    <property type="protein sequence ID" value="WAL58473.1"/>
    <property type="molecule type" value="Genomic_DNA"/>
</dbReference>
<dbReference type="KEGG" id="tsin:OXH18_14910"/>
<dbReference type="AlphaFoldDB" id="A0A9E9C6Q8"/>
<dbReference type="SUPFAM" id="SSF53474">
    <property type="entry name" value="alpha/beta-Hydrolases"/>
    <property type="match status" value="1"/>
</dbReference>
<feature type="domain" description="DUF1400" evidence="5">
    <location>
        <begin position="32"/>
        <end position="157"/>
    </location>
</feature>
<dbReference type="PANTHER" id="PTHR10272:SF13">
    <property type="entry name" value="POLY(ETHYLENE TEREPHTHALATE) HYDROLASE"/>
    <property type="match status" value="1"/>
</dbReference>
<dbReference type="InterPro" id="IPR000073">
    <property type="entry name" value="AB_hydrolase_1"/>
</dbReference>
<organism evidence="6 7">
    <name type="scientific">Thermocoleostomius sinensis A174</name>
    <dbReference type="NCBI Taxonomy" id="2016057"/>
    <lineage>
        <taxon>Bacteria</taxon>
        <taxon>Bacillati</taxon>
        <taxon>Cyanobacteriota</taxon>
        <taxon>Cyanophyceae</taxon>
        <taxon>Oculatellales</taxon>
        <taxon>Oculatellaceae</taxon>
        <taxon>Thermocoleostomius</taxon>
    </lineage>
</organism>
<keyword evidence="7" id="KW-1185">Reference proteome</keyword>
<evidence type="ECO:0000256" key="1">
    <source>
        <dbReference type="ARBA" id="ARBA00022801"/>
    </source>
</evidence>
<evidence type="ECO:0000313" key="6">
    <source>
        <dbReference type="EMBL" id="WAL58473.1"/>
    </source>
</evidence>
<protein>
    <submittedName>
        <fullName evidence="6">Alpha/beta fold hydrolase</fullName>
    </submittedName>
</protein>
<keyword evidence="3" id="KW-0443">Lipid metabolism</keyword>
<evidence type="ECO:0000313" key="7">
    <source>
        <dbReference type="Proteomes" id="UP001163152"/>
    </source>
</evidence>
<dbReference type="InterPro" id="IPR029058">
    <property type="entry name" value="AB_hydrolase_fold"/>
</dbReference>
<accession>A0A9E9C6Q8</accession>
<dbReference type="GO" id="GO:0003847">
    <property type="term" value="F:1-alkyl-2-acetylglycerophosphocholine esterase activity"/>
    <property type="evidence" value="ECO:0007669"/>
    <property type="project" value="TreeGrafter"/>
</dbReference>
<dbReference type="Gene3D" id="3.40.50.1820">
    <property type="entry name" value="alpha/beta hydrolase"/>
    <property type="match status" value="1"/>
</dbReference>
<dbReference type="Pfam" id="PF00561">
    <property type="entry name" value="Abhydrolase_1"/>
    <property type="match status" value="1"/>
</dbReference>
<dbReference type="GO" id="GO:0016042">
    <property type="term" value="P:lipid catabolic process"/>
    <property type="evidence" value="ECO:0007669"/>
    <property type="project" value="UniProtKB-KW"/>
</dbReference>
<keyword evidence="1 6" id="KW-0378">Hydrolase</keyword>
<reference evidence="6" key="1">
    <citation type="submission" date="2022-12" db="EMBL/GenBank/DDBJ databases">
        <title>Polyphasic identification of a Novel Hot-Spring Cyanobacterium Ocullathermofonsia sinensis gen nov. sp. nov. and Genomic Insights on its Adaptations to the Thermal Habitat.</title>
        <authorList>
            <person name="Daroch M."/>
            <person name="Tang J."/>
            <person name="Jiang Y."/>
        </authorList>
    </citation>
    <scope>NUCLEOTIDE SEQUENCE</scope>
    <source>
        <strain evidence="6">PKUAC-SCTA174</strain>
    </source>
</reference>
<proteinExistence type="predicted"/>
<evidence type="ECO:0000259" key="5">
    <source>
        <dbReference type="Pfam" id="PF07176"/>
    </source>
</evidence>
<evidence type="ECO:0000256" key="3">
    <source>
        <dbReference type="ARBA" id="ARBA00023098"/>
    </source>
</evidence>
<dbReference type="RefSeq" id="WP_268607891.1">
    <property type="nucleotide sequence ID" value="NZ_CP113797.1"/>
</dbReference>
<dbReference type="InterPro" id="IPR010802">
    <property type="entry name" value="DUF1400"/>
</dbReference>
<sequence>MVTHSTHRNHWRLPLISISLLAAFLPMHPVQAAERIYFNYGPLGFSIAVEDLERFAQTGEADGSLDFILRRLSTAQQNQVRAALQTSYPLDPVTVAQFSYTSAGEQLLQEAGELVRTPARQNGFYGIRSASILAAANPVGLSILHWMRLFPTDIQINLGNVLQFQQYIASLLQQTEQSVALLQQQSDILAASEVSIDYAARPDLRQPGNFSVSMQTLTFYDASRNRSLTTDVYFPKLPDRVRIPTILVSNGLGARRDRFMELAQHLASYGFAVIIPDHPGSDRQRLQDFYRGLYRENFAAEEFIDRPLDISFLLDQLEHLNRTEWQQQLNLHQVGIFGYSFGGTTALSLAGATFDFEQLQHDCNTEIAITNISLLYQCRALELPRSTPILKDDRISAAYLFLPFGRSLFGETQIRQVTIPVLWEATNEDFLTPLVIEQLPTFCWLSAPNQYLVVAQGLPHARVTLDLINSLTNQERDWQQLRTIIQNYQNAFSVAFFKAHVAEEEPYFLYLKASYAKALTIPPHTLSFAQSSQATASICKPD</sequence>
<keyword evidence="2" id="KW-0442">Lipid degradation</keyword>
<dbReference type="PANTHER" id="PTHR10272">
    <property type="entry name" value="PLATELET-ACTIVATING FACTOR ACETYLHYDROLASE"/>
    <property type="match status" value="1"/>
</dbReference>
<dbReference type="Proteomes" id="UP001163152">
    <property type="component" value="Chromosome"/>
</dbReference>
<evidence type="ECO:0000259" key="4">
    <source>
        <dbReference type="Pfam" id="PF00561"/>
    </source>
</evidence>
<name>A0A9E9C6Q8_9CYAN</name>
<dbReference type="Pfam" id="PF07176">
    <property type="entry name" value="DUF1400"/>
    <property type="match status" value="1"/>
</dbReference>
<evidence type="ECO:0000256" key="2">
    <source>
        <dbReference type="ARBA" id="ARBA00022963"/>
    </source>
</evidence>
<feature type="domain" description="AB hydrolase-1" evidence="4">
    <location>
        <begin position="244"/>
        <end position="351"/>
    </location>
</feature>